<keyword evidence="3 5" id="KW-1133">Transmembrane helix</keyword>
<dbReference type="AlphaFoldDB" id="A0A087TIZ5"/>
<dbReference type="EMBL" id="KK115419">
    <property type="protein sequence ID" value="KFM65084.1"/>
    <property type="molecule type" value="Genomic_DNA"/>
</dbReference>
<keyword evidence="2 5" id="KW-0812">Transmembrane</keyword>
<dbReference type="GO" id="GO:0006941">
    <property type="term" value="P:striated muscle contraction"/>
    <property type="evidence" value="ECO:0007669"/>
    <property type="project" value="TreeGrafter"/>
</dbReference>
<dbReference type="Proteomes" id="UP000054359">
    <property type="component" value="Unassembled WGS sequence"/>
</dbReference>
<evidence type="ECO:0000256" key="2">
    <source>
        <dbReference type="ARBA" id="ARBA00022692"/>
    </source>
</evidence>
<evidence type="ECO:0000313" key="7">
    <source>
        <dbReference type="EMBL" id="KFM65084.1"/>
    </source>
</evidence>
<evidence type="ECO:0000259" key="6">
    <source>
        <dbReference type="Pfam" id="PF00520"/>
    </source>
</evidence>
<dbReference type="GO" id="GO:0030018">
    <property type="term" value="C:Z disc"/>
    <property type="evidence" value="ECO:0007669"/>
    <property type="project" value="TreeGrafter"/>
</dbReference>
<organism evidence="7 8">
    <name type="scientific">Stegodyphus mimosarum</name>
    <name type="common">African social velvet spider</name>
    <dbReference type="NCBI Taxonomy" id="407821"/>
    <lineage>
        <taxon>Eukaryota</taxon>
        <taxon>Metazoa</taxon>
        <taxon>Ecdysozoa</taxon>
        <taxon>Arthropoda</taxon>
        <taxon>Chelicerata</taxon>
        <taxon>Arachnida</taxon>
        <taxon>Araneae</taxon>
        <taxon>Araneomorphae</taxon>
        <taxon>Entelegynae</taxon>
        <taxon>Eresoidea</taxon>
        <taxon>Eresidae</taxon>
        <taxon>Stegodyphus</taxon>
    </lineage>
</organism>
<dbReference type="GO" id="GO:0005219">
    <property type="term" value="F:ryanodine-sensitive calcium-release channel activity"/>
    <property type="evidence" value="ECO:0007669"/>
    <property type="project" value="TreeGrafter"/>
</dbReference>
<dbReference type="FunFam" id="1.10.287.70:FF:000017">
    <property type="entry name" value="ryanodine receptor isoform X2"/>
    <property type="match status" value="1"/>
</dbReference>
<dbReference type="GO" id="GO:0042383">
    <property type="term" value="C:sarcolemma"/>
    <property type="evidence" value="ECO:0007669"/>
    <property type="project" value="TreeGrafter"/>
</dbReference>
<dbReference type="OMA" id="CHTMLTC"/>
<keyword evidence="4 5" id="KW-0472">Membrane</keyword>
<dbReference type="STRING" id="407821.A0A087TIZ5"/>
<feature type="non-terminal residue" evidence="7">
    <location>
        <position position="103"/>
    </location>
</feature>
<dbReference type="GO" id="GO:0005790">
    <property type="term" value="C:smooth endoplasmic reticulum"/>
    <property type="evidence" value="ECO:0007669"/>
    <property type="project" value="TreeGrafter"/>
</dbReference>
<dbReference type="Gene3D" id="1.10.287.70">
    <property type="match status" value="1"/>
</dbReference>
<dbReference type="GO" id="GO:0033017">
    <property type="term" value="C:sarcoplasmic reticulum membrane"/>
    <property type="evidence" value="ECO:0007669"/>
    <property type="project" value="TreeGrafter"/>
</dbReference>
<dbReference type="Pfam" id="PF00520">
    <property type="entry name" value="Ion_trans"/>
    <property type="match status" value="1"/>
</dbReference>
<evidence type="ECO:0000256" key="4">
    <source>
        <dbReference type="ARBA" id="ARBA00023136"/>
    </source>
</evidence>
<keyword evidence="8" id="KW-1185">Reference proteome</keyword>
<dbReference type="PANTHER" id="PTHR46399">
    <property type="entry name" value="B30.2/SPRY DOMAIN-CONTAINING PROTEIN"/>
    <property type="match status" value="1"/>
</dbReference>
<evidence type="ECO:0000313" key="8">
    <source>
        <dbReference type="Proteomes" id="UP000054359"/>
    </source>
</evidence>
<proteinExistence type="predicted"/>
<name>A0A087TIZ5_STEMI</name>
<dbReference type="OrthoDB" id="6427503at2759"/>
<protein>
    <submittedName>
        <fullName evidence="7">Ryanodine receptor 1</fullName>
    </submittedName>
</protein>
<dbReference type="InterPro" id="IPR005821">
    <property type="entry name" value="Ion_trans_dom"/>
</dbReference>
<feature type="domain" description="Ion transport" evidence="6">
    <location>
        <begin position="1"/>
        <end position="102"/>
    </location>
</feature>
<evidence type="ECO:0000256" key="5">
    <source>
        <dbReference type="SAM" id="Phobius"/>
    </source>
</evidence>
<sequence length="103" mass="11960">MLLTIIVYIYTVIAFNFFRKFYVQEEDGEVDQKCHTMLTCFVFHLYKGVRAGGGIGDEIEPPDGDEYEVYRILFDITFFFFVIVILLAIIQGLIIDAFGELRD</sequence>
<feature type="transmembrane region" description="Helical" evidence="5">
    <location>
        <begin position="72"/>
        <end position="95"/>
    </location>
</feature>
<comment type="subcellular location">
    <subcellularLocation>
        <location evidence="1">Membrane</location>
        <topology evidence="1">Multi-pass membrane protein</topology>
    </subcellularLocation>
</comment>
<dbReference type="InterPro" id="IPR015925">
    <property type="entry name" value="Ryanodine_IP3_receptor"/>
</dbReference>
<accession>A0A087TIZ5</accession>
<dbReference type="GO" id="GO:0014808">
    <property type="term" value="P:release of sequestered calcium ion into cytosol by sarcoplasmic reticulum"/>
    <property type="evidence" value="ECO:0007669"/>
    <property type="project" value="TreeGrafter"/>
</dbReference>
<gene>
    <name evidence="7" type="ORF">X975_01127</name>
</gene>
<keyword evidence="7" id="KW-0675">Receptor</keyword>
<dbReference type="PANTHER" id="PTHR46399:SF8">
    <property type="entry name" value="B30.2_SPRY DOMAIN-CONTAINING PROTEIN"/>
    <property type="match status" value="1"/>
</dbReference>
<reference evidence="7 8" key="1">
    <citation type="submission" date="2013-11" db="EMBL/GenBank/DDBJ databases">
        <title>Genome sequencing of Stegodyphus mimosarum.</title>
        <authorList>
            <person name="Bechsgaard J."/>
        </authorList>
    </citation>
    <scope>NUCLEOTIDE SEQUENCE [LARGE SCALE GENOMIC DNA]</scope>
</reference>
<evidence type="ECO:0000256" key="1">
    <source>
        <dbReference type="ARBA" id="ARBA00004141"/>
    </source>
</evidence>
<evidence type="ECO:0000256" key="3">
    <source>
        <dbReference type="ARBA" id="ARBA00022989"/>
    </source>
</evidence>
<dbReference type="GO" id="GO:0034704">
    <property type="term" value="C:calcium channel complex"/>
    <property type="evidence" value="ECO:0007669"/>
    <property type="project" value="TreeGrafter"/>
</dbReference>